<feature type="region of interest" description="Disordered" evidence="1">
    <location>
        <begin position="100"/>
        <end position="121"/>
    </location>
</feature>
<reference evidence="2" key="1">
    <citation type="journal article" date="2020" name="Phytopathology">
        <title>Genome Sequence Resources of Colletotrichum truncatum, C. plurivorum, C. musicola, and C. sojae: Four Species Pathogenic to Soybean (Glycine max).</title>
        <authorList>
            <person name="Rogerio F."/>
            <person name="Boufleur T.R."/>
            <person name="Ciampi-Guillardi M."/>
            <person name="Sukno S.A."/>
            <person name="Thon M.R."/>
            <person name="Massola Junior N.S."/>
            <person name="Baroncelli R."/>
        </authorList>
    </citation>
    <scope>NUCLEOTIDE SEQUENCE</scope>
    <source>
        <strain evidence="2">LFN0074</strain>
    </source>
</reference>
<evidence type="ECO:0000313" key="2">
    <source>
        <dbReference type="EMBL" id="KAF6822556.1"/>
    </source>
</evidence>
<gene>
    <name evidence="2" type="ORF">CMUS01_11046</name>
</gene>
<dbReference type="Proteomes" id="UP000639643">
    <property type="component" value="Unassembled WGS sequence"/>
</dbReference>
<proteinExistence type="predicted"/>
<keyword evidence="3" id="KW-1185">Reference proteome</keyword>
<dbReference type="EMBL" id="WIGM01000539">
    <property type="protein sequence ID" value="KAF6822556.1"/>
    <property type="molecule type" value="Genomic_DNA"/>
</dbReference>
<feature type="region of interest" description="Disordered" evidence="1">
    <location>
        <begin position="1"/>
        <end position="25"/>
    </location>
</feature>
<evidence type="ECO:0000313" key="3">
    <source>
        <dbReference type="Proteomes" id="UP000639643"/>
    </source>
</evidence>
<accession>A0A8H6N7R6</accession>
<comment type="caution">
    <text evidence="2">The sequence shown here is derived from an EMBL/GenBank/DDBJ whole genome shotgun (WGS) entry which is preliminary data.</text>
</comment>
<evidence type="ECO:0000256" key="1">
    <source>
        <dbReference type="SAM" id="MobiDB-lite"/>
    </source>
</evidence>
<feature type="region of interest" description="Disordered" evidence="1">
    <location>
        <begin position="197"/>
        <end position="220"/>
    </location>
</feature>
<protein>
    <submittedName>
        <fullName evidence="2">Uncharacterized protein</fullName>
    </submittedName>
</protein>
<dbReference type="AlphaFoldDB" id="A0A8H6N7R6"/>
<sequence length="220" mass="23747">MVEGAGHSGATLHSNGSEQAKSDLPPLHARPVMLFLIKEDAYQEDVPFHQQAERLIVAAPCPISHRTRRSPKRQQRALPLPAPDRWAATRFLVRVERCPDESSTTEVSRRTGRRERDANPLCTVSNGSLAAASLPVILRPRLSNAKPPPTNRKRGVSSPISIRLGIPHRRAGKPALARGRRTMVVATLDHMAMGVVLGTPSEGKTTPALLSGGTTGPGRP</sequence>
<name>A0A8H6N7R6_9PEZI</name>
<organism evidence="2 3">
    <name type="scientific">Colletotrichum musicola</name>
    <dbReference type="NCBI Taxonomy" id="2175873"/>
    <lineage>
        <taxon>Eukaryota</taxon>
        <taxon>Fungi</taxon>
        <taxon>Dikarya</taxon>
        <taxon>Ascomycota</taxon>
        <taxon>Pezizomycotina</taxon>
        <taxon>Sordariomycetes</taxon>
        <taxon>Hypocreomycetidae</taxon>
        <taxon>Glomerellales</taxon>
        <taxon>Glomerellaceae</taxon>
        <taxon>Colletotrichum</taxon>
        <taxon>Colletotrichum orchidearum species complex</taxon>
    </lineage>
</organism>